<evidence type="ECO:0000313" key="3">
    <source>
        <dbReference type="EnsemblMetazoa" id="PPA11921.1"/>
    </source>
</evidence>
<reference evidence="4" key="1">
    <citation type="journal article" date="2008" name="Nat. Genet.">
        <title>The Pristionchus pacificus genome provides a unique perspective on nematode lifestyle and parasitism.</title>
        <authorList>
            <person name="Dieterich C."/>
            <person name="Clifton S.W."/>
            <person name="Schuster L.N."/>
            <person name="Chinwalla A."/>
            <person name="Delehaunty K."/>
            <person name="Dinkelacker I."/>
            <person name="Fulton L."/>
            <person name="Fulton R."/>
            <person name="Godfrey J."/>
            <person name="Minx P."/>
            <person name="Mitreva M."/>
            <person name="Roeseler W."/>
            <person name="Tian H."/>
            <person name="Witte H."/>
            <person name="Yang S.P."/>
            <person name="Wilson R.K."/>
            <person name="Sommer R.J."/>
        </authorList>
    </citation>
    <scope>NUCLEOTIDE SEQUENCE [LARGE SCALE GENOMIC DNA]</scope>
    <source>
        <strain evidence="4">PS312</strain>
    </source>
</reference>
<organism evidence="3 4">
    <name type="scientific">Pristionchus pacificus</name>
    <name type="common">Parasitic nematode worm</name>
    <dbReference type="NCBI Taxonomy" id="54126"/>
    <lineage>
        <taxon>Eukaryota</taxon>
        <taxon>Metazoa</taxon>
        <taxon>Ecdysozoa</taxon>
        <taxon>Nematoda</taxon>
        <taxon>Chromadorea</taxon>
        <taxon>Rhabditida</taxon>
        <taxon>Rhabditina</taxon>
        <taxon>Diplogasteromorpha</taxon>
        <taxon>Diplogasteroidea</taxon>
        <taxon>Neodiplogasteridae</taxon>
        <taxon>Pristionchus</taxon>
    </lineage>
</organism>
<protein>
    <submittedName>
        <fullName evidence="3">Uncharacterized protein</fullName>
    </submittedName>
</protein>
<accession>A0A2A6CVK1</accession>
<keyword evidence="4" id="KW-1185">Reference proteome</keyword>
<proteinExistence type="predicted"/>
<evidence type="ECO:0000256" key="1">
    <source>
        <dbReference type="SAM" id="MobiDB-lite"/>
    </source>
</evidence>
<feature type="signal peptide" evidence="2">
    <location>
        <begin position="1"/>
        <end position="20"/>
    </location>
</feature>
<dbReference type="Proteomes" id="UP000005239">
    <property type="component" value="Unassembled WGS sequence"/>
</dbReference>
<evidence type="ECO:0000256" key="2">
    <source>
        <dbReference type="SAM" id="SignalP"/>
    </source>
</evidence>
<evidence type="ECO:0000313" key="4">
    <source>
        <dbReference type="Proteomes" id="UP000005239"/>
    </source>
</evidence>
<feature type="compositionally biased region" description="Polar residues" evidence="1">
    <location>
        <begin position="159"/>
        <end position="171"/>
    </location>
</feature>
<name>A0A2A6CVK1_PRIPA</name>
<accession>A0A8R1UC33</accession>
<sequence>ITMMIVALFVIVVLSSGADAVPCDGSSTCEDASCYFALLNNSLFHAGCASDEPQPPSCFTQGQRRVCACSSDLCNNGSGSFKKGFMSPVLDIDLNTFFETVAAIVPSAPVAAASTEKTPASTAEAAKEITSAAPADVVATSTETAKDDSSEESSDSPAIDTNTTATTPKPNSGSAAPFLIAAAFFGTALLF</sequence>
<reference evidence="3" key="2">
    <citation type="submission" date="2022-06" db="UniProtKB">
        <authorList>
            <consortium name="EnsemblMetazoa"/>
        </authorList>
    </citation>
    <scope>IDENTIFICATION</scope>
    <source>
        <strain evidence="3">PS312</strain>
    </source>
</reference>
<feature type="region of interest" description="Disordered" evidence="1">
    <location>
        <begin position="113"/>
        <end position="171"/>
    </location>
</feature>
<gene>
    <name evidence="3" type="primary">WBGene00101475</name>
</gene>
<dbReference type="AlphaFoldDB" id="A0A2A6CVK1"/>
<dbReference type="EnsemblMetazoa" id="PPA11921.1">
    <property type="protein sequence ID" value="PPA11921.1"/>
    <property type="gene ID" value="WBGene00101475"/>
</dbReference>
<feature type="chain" id="PRO_5043960603" evidence="2">
    <location>
        <begin position="21"/>
        <end position="191"/>
    </location>
</feature>
<keyword evidence="2" id="KW-0732">Signal</keyword>